<dbReference type="Pfam" id="PF05705">
    <property type="entry name" value="DUF829"/>
    <property type="match status" value="1"/>
</dbReference>
<dbReference type="GO" id="GO:0072330">
    <property type="term" value="P:monocarboxylic acid biosynthetic process"/>
    <property type="evidence" value="ECO:0007669"/>
    <property type="project" value="UniProtKB-ARBA"/>
</dbReference>
<dbReference type="eggNOG" id="KOG2521">
    <property type="taxonomic scope" value="Eukaryota"/>
</dbReference>
<evidence type="ECO:0000256" key="6">
    <source>
        <dbReference type="ARBA" id="ARBA00034303"/>
    </source>
</evidence>
<evidence type="ECO:0000256" key="4">
    <source>
        <dbReference type="ARBA" id="ARBA00023136"/>
    </source>
</evidence>
<sequence>MAESPFSPLRRIGEGIYFFQPQQHTREIDADPTANPTLITLCTWLGGATNQRILKYISRYRVLFPYSAILLITARILEISVLPFRALRTRLAAARKIIRSTVNQSGNRDTRNCLLHLFSHGGCNTAIQLALSLQMDPSHPPLELGRYLGGIIFDCCPGDDSFWRVYEAAAHSLPRSRLAQMVGRKLLFPAVGVINGLQQTGWMSSVRDLRAQLNDSAIFGKDVPRLYMYSITDPTVESSQIESHIEEAKSKWSYTVYTMSFPDSPHCALARDHPHLYWAEIEKFWKMRKIDKPSVSIDLAAPDKIRSRL</sequence>
<dbReference type="Proteomes" id="UP000019376">
    <property type="component" value="Unassembled WGS sequence"/>
</dbReference>
<accession>S7Z9V8</accession>
<evidence type="ECO:0000256" key="5">
    <source>
        <dbReference type="ARBA" id="ARBA00023242"/>
    </source>
</evidence>
<keyword evidence="2" id="KW-0812">Transmembrane</keyword>
<organism evidence="7 8">
    <name type="scientific">Penicillium oxalicum (strain 114-2 / CGMCC 5302)</name>
    <name type="common">Penicillium decumbens</name>
    <dbReference type="NCBI Taxonomy" id="933388"/>
    <lineage>
        <taxon>Eukaryota</taxon>
        <taxon>Fungi</taxon>
        <taxon>Dikarya</taxon>
        <taxon>Ascomycota</taxon>
        <taxon>Pezizomycotina</taxon>
        <taxon>Eurotiomycetes</taxon>
        <taxon>Eurotiomycetidae</taxon>
        <taxon>Eurotiales</taxon>
        <taxon>Aspergillaceae</taxon>
        <taxon>Penicillium</taxon>
    </lineage>
</organism>
<keyword evidence="5" id="KW-0539">Nucleus</keyword>
<evidence type="ECO:0000256" key="1">
    <source>
        <dbReference type="ARBA" id="ARBA00007387"/>
    </source>
</evidence>
<keyword evidence="4" id="KW-0472">Membrane</keyword>
<reference evidence="7 8" key="1">
    <citation type="journal article" date="2013" name="PLoS ONE">
        <title>Genomic and secretomic analyses reveal unique features of the lignocellulolytic enzyme system of Penicillium decumbens.</title>
        <authorList>
            <person name="Liu G."/>
            <person name="Zhang L."/>
            <person name="Wei X."/>
            <person name="Zou G."/>
            <person name="Qin Y."/>
            <person name="Ma L."/>
            <person name="Li J."/>
            <person name="Zheng H."/>
            <person name="Wang S."/>
            <person name="Wang C."/>
            <person name="Xun L."/>
            <person name="Zhao G.-P."/>
            <person name="Zhou Z."/>
            <person name="Qu Y."/>
        </authorList>
    </citation>
    <scope>NUCLEOTIDE SEQUENCE [LARGE SCALE GENOMIC DNA]</scope>
    <source>
        <strain evidence="8">114-2 / CGMCC 5302</strain>
    </source>
</reference>
<gene>
    <name evidence="7" type="ORF">PDE_00394</name>
</gene>
<dbReference type="PhylomeDB" id="S7Z9V8"/>
<dbReference type="InterPro" id="IPR008547">
    <property type="entry name" value="DUF829_TMEM53"/>
</dbReference>
<dbReference type="PANTHER" id="PTHR12265:SF30">
    <property type="entry name" value="TRANSMEMBRANE PROTEIN 53"/>
    <property type="match status" value="1"/>
</dbReference>
<proteinExistence type="inferred from homology"/>
<comment type="similarity">
    <text evidence="1">Belongs to the TMEM53 family.</text>
</comment>
<dbReference type="SUPFAM" id="SSF53474">
    <property type="entry name" value="alpha/beta-Hydrolases"/>
    <property type="match status" value="1"/>
</dbReference>
<dbReference type="GO" id="GO:0017000">
    <property type="term" value="P:antibiotic biosynthetic process"/>
    <property type="evidence" value="ECO:0007669"/>
    <property type="project" value="UniProtKB-ARBA"/>
</dbReference>
<dbReference type="OrthoDB" id="77878at2759"/>
<dbReference type="GO" id="GO:0005640">
    <property type="term" value="C:nuclear outer membrane"/>
    <property type="evidence" value="ECO:0007669"/>
    <property type="project" value="UniProtKB-SubCell"/>
</dbReference>
<keyword evidence="8" id="KW-1185">Reference proteome</keyword>
<evidence type="ECO:0000313" key="7">
    <source>
        <dbReference type="EMBL" id="EPS25461.1"/>
    </source>
</evidence>
<protein>
    <submittedName>
        <fullName evidence="7">Uncharacterized protein</fullName>
    </submittedName>
</protein>
<evidence type="ECO:0000313" key="8">
    <source>
        <dbReference type="Proteomes" id="UP000019376"/>
    </source>
</evidence>
<comment type="subcellular location">
    <subcellularLocation>
        <location evidence="6">Nucleus outer membrane</location>
        <topology evidence="6">Single-pass membrane protein</topology>
    </subcellularLocation>
</comment>
<keyword evidence="3" id="KW-1133">Transmembrane helix</keyword>
<dbReference type="InterPro" id="IPR029058">
    <property type="entry name" value="AB_hydrolase_fold"/>
</dbReference>
<dbReference type="PANTHER" id="PTHR12265">
    <property type="entry name" value="TRANSMEMBRANE PROTEIN 53"/>
    <property type="match status" value="1"/>
</dbReference>
<name>S7Z9V8_PENO1</name>
<dbReference type="AlphaFoldDB" id="S7Z9V8"/>
<evidence type="ECO:0000256" key="3">
    <source>
        <dbReference type="ARBA" id="ARBA00022989"/>
    </source>
</evidence>
<evidence type="ECO:0000256" key="2">
    <source>
        <dbReference type="ARBA" id="ARBA00022692"/>
    </source>
</evidence>
<dbReference type="EMBL" id="KB644408">
    <property type="protein sequence ID" value="EPS25461.1"/>
    <property type="molecule type" value="Genomic_DNA"/>
</dbReference>
<dbReference type="HOGENOM" id="CLU_036503_0_0_1"/>